<dbReference type="RefSeq" id="WP_111960134.1">
    <property type="nucleotide sequence ID" value="NZ_CP036313.1"/>
</dbReference>
<keyword evidence="1" id="KW-0472">Membrane</keyword>
<sequence>MGTIKIFDLRRLVSWFKEICCWLWEARLGFTCFGVLIIFFTVSFCVCTESSIRLSGLALQIMGMCLAIRGLLKVRTYFQHPSIRNLFQGWFNQFPKWRNNRRIHLKGAITGVSDINANVSIWTNDNPGDLIERRIEAILQNVERLKDFQKKVVMNSVY</sequence>
<evidence type="ECO:0000313" key="5">
    <source>
        <dbReference type="Proteomes" id="UP000293902"/>
    </source>
</evidence>
<organism evidence="3 4">
    <name type="scientific">Desulfobacter hydrogenophilus</name>
    <dbReference type="NCBI Taxonomy" id="2291"/>
    <lineage>
        <taxon>Bacteria</taxon>
        <taxon>Pseudomonadati</taxon>
        <taxon>Thermodesulfobacteriota</taxon>
        <taxon>Desulfobacteria</taxon>
        <taxon>Desulfobacterales</taxon>
        <taxon>Desulfobacteraceae</taxon>
        <taxon>Desulfobacter</taxon>
    </lineage>
</organism>
<accession>A0A328F6L3</accession>
<dbReference type="Proteomes" id="UP000248798">
    <property type="component" value="Unassembled WGS sequence"/>
</dbReference>
<evidence type="ECO:0000313" key="2">
    <source>
        <dbReference type="EMBL" id="QBH14577.1"/>
    </source>
</evidence>
<dbReference type="EMBL" id="CP036313">
    <property type="protein sequence ID" value="QBH14577.1"/>
    <property type="molecule type" value="Genomic_DNA"/>
</dbReference>
<feature type="transmembrane region" description="Helical" evidence="1">
    <location>
        <begin position="54"/>
        <end position="72"/>
    </location>
</feature>
<dbReference type="AlphaFoldDB" id="A0A328F6L3"/>
<dbReference type="Proteomes" id="UP000293902">
    <property type="component" value="Chromosome"/>
</dbReference>
<dbReference type="EMBL" id="QLNI01000060">
    <property type="protein sequence ID" value="RAM00171.1"/>
    <property type="molecule type" value="Genomic_DNA"/>
</dbReference>
<keyword evidence="5" id="KW-1185">Reference proteome</keyword>
<protein>
    <submittedName>
        <fullName evidence="3">Uncharacterized protein</fullName>
    </submittedName>
</protein>
<feature type="transmembrane region" description="Helical" evidence="1">
    <location>
        <begin position="21"/>
        <end position="42"/>
    </location>
</feature>
<keyword evidence="1" id="KW-1133">Transmembrane helix</keyword>
<gene>
    <name evidence="3" type="ORF">DO021_20465</name>
    <name evidence="2" type="ORF">EYB58_17580</name>
</gene>
<keyword evidence="1" id="KW-0812">Transmembrane</keyword>
<reference evidence="3 4" key="1">
    <citation type="submission" date="2018-06" db="EMBL/GenBank/DDBJ databases">
        <title>Complete Genome Sequence of Desulfobacter hydrogenophilus (DSM3380).</title>
        <authorList>
            <person name="Marietou A."/>
            <person name="Schreiber L."/>
            <person name="Marshall I."/>
            <person name="Jorgensen B."/>
        </authorList>
    </citation>
    <scope>NUCLEOTIDE SEQUENCE [LARGE SCALE GENOMIC DNA]</scope>
    <source>
        <strain evidence="3 4">DSM 3380</strain>
    </source>
</reference>
<reference evidence="2 5" key="2">
    <citation type="submission" date="2019-02" db="EMBL/GenBank/DDBJ databases">
        <title>Complete genome sequence of Desulfobacter hydrogenophilus AcRS1.</title>
        <authorList>
            <person name="Marietou A."/>
            <person name="Lund M.B."/>
            <person name="Marshall I.P.G."/>
            <person name="Schreiber L."/>
            <person name="Jorgensen B."/>
        </authorList>
    </citation>
    <scope>NUCLEOTIDE SEQUENCE [LARGE SCALE GENOMIC DNA]</scope>
    <source>
        <strain evidence="2 5">AcRS1</strain>
    </source>
</reference>
<evidence type="ECO:0000313" key="3">
    <source>
        <dbReference type="EMBL" id="RAM00171.1"/>
    </source>
</evidence>
<evidence type="ECO:0000256" key="1">
    <source>
        <dbReference type="SAM" id="Phobius"/>
    </source>
</evidence>
<proteinExistence type="predicted"/>
<evidence type="ECO:0000313" key="4">
    <source>
        <dbReference type="Proteomes" id="UP000248798"/>
    </source>
</evidence>
<name>A0A328F6L3_9BACT</name>